<reference evidence="3" key="1">
    <citation type="journal article" date="2010" name="Nature">
        <title>The Amphimedon queenslandica genome and the evolution of animal complexity.</title>
        <authorList>
            <person name="Srivastava M."/>
            <person name="Simakov O."/>
            <person name="Chapman J."/>
            <person name="Fahey B."/>
            <person name="Gauthier M.E."/>
            <person name="Mitros T."/>
            <person name="Richards G.S."/>
            <person name="Conaco C."/>
            <person name="Dacre M."/>
            <person name="Hellsten U."/>
            <person name="Larroux C."/>
            <person name="Putnam N.H."/>
            <person name="Stanke M."/>
            <person name="Adamska M."/>
            <person name="Darling A."/>
            <person name="Degnan S.M."/>
            <person name="Oakley T.H."/>
            <person name="Plachetzki D.C."/>
            <person name="Zhai Y."/>
            <person name="Adamski M."/>
            <person name="Calcino A."/>
            <person name="Cummins S.F."/>
            <person name="Goodstein D.M."/>
            <person name="Harris C."/>
            <person name="Jackson D.J."/>
            <person name="Leys S.P."/>
            <person name="Shu S."/>
            <person name="Woodcroft B.J."/>
            <person name="Vervoort M."/>
            <person name="Kosik K.S."/>
            <person name="Manning G."/>
            <person name="Degnan B.M."/>
            <person name="Rokhsar D.S."/>
        </authorList>
    </citation>
    <scope>NUCLEOTIDE SEQUENCE [LARGE SCALE GENOMIC DNA]</scope>
</reference>
<evidence type="ECO:0000313" key="3">
    <source>
        <dbReference type="Proteomes" id="UP000007879"/>
    </source>
</evidence>
<reference evidence="2" key="2">
    <citation type="submission" date="2017-05" db="UniProtKB">
        <authorList>
            <consortium name="EnsemblMetazoa"/>
        </authorList>
    </citation>
    <scope>IDENTIFICATION</scope>
</reference>
<feature type="chain" id="PRO_5012575555" description="C1q domain-containing protein" evidence="1">
    <location>
        <begin position="20"/>
        <end position="208"/>
    </location>
</feature>
<dbReference type="EnsemblMetazoa" id="XM_020002054.1">
    <property type="protein sequence ID" value="XP_019857613.1"/>
    <property type="gene ID" value="LOC109585910"/>
</dbReference>
<dbReference type="SUPFAM" id="SSF49842">
    <property type="entry name" value="TNF-like"/>
    <property type="match status" value="1"/>
</dbReference>
<evidence type="ECO:0000313" key="2">
    <source>
        <dbReference type="EnsemblMetazoa" id="Aqu2.1.18862_001"/>
    </source>
</evidence>
<gene>
    <name evidence="2" type="primary">109585910</name>
</gene>
<dbReference type="InParanoid" id="A0A1X7TUX8"/>
<proteinExistence type="predicted"/>
<keyword evidence="3" id="KW-1185">Reference proteome</keyword>
<dbReference type="KEGG" id="aqu:109585910"/>
<organism evidence="2">
    <name type="scientific">Amphimedon queenslandica</name>
    <name type="common">Sponge</name>
    <dbReference type="NCBI Taxonomy" id="400682"/>
    <lineage>
        <taxon>Eukaryota</taxon>
        <taxon>Metazoa</taxon>
        <taxon>Porifera</taxon>
        <taxon>Demospongiae</taxon>
        <taxon>Heteroscleromorpha</taxon>
        <taxon>Haplosclerida</taxon>
        <taxon>Niphatidae</taxon>
        <taxon>Amphimedon</taxon>
    </lineage>
</organism>
<dbReference type="AlphaFoldDB" id="A0A1X7TUX8"/>
<accession>A0A1X7TUX8</accession>
<dbReference type="Proteomes" id="UP000007879">
    <property type="component" value="Unassembled WGS sequence"/>
</dbReference>
<protein>
    <recommendedName>
        <fullName evidence="4">C1q domain-containing protein</fullName>
    </recommendedName>
</protein>
<feature type="signal peptide" evidence="1">
    <location>
        <begin position="1"/>
        <end position="19"/>
    </location>
</feature>
<dbReference type="InterPro" id="IPR008983">
    <property type="entry name" value="Tumour_necrosis_fac-like_dom"/>
</dbReference>
<evidence type="ECO:0000256" key="1">
    <source>
        <dbReference type="SAM" id="SignalP"/>
    </source>
</evidence>
<evidence type="ECO:0008006" key="4">
    <source>
        <dbReference type="Google" id="ProtNLM"/>
    </source>
</evidence>
<keyword evidence="1" id="KW-0732">Signal</keyword>
<name>A0A1X7TUX8_AMPQE</name>
<sequence>MFTNVFLSMLILFAGSTWSLPLSGESKQGQNVQKRFLIFTTNPPTTEPIPTDEPDSAVNITGHSFRAHLLQDIEVNNIQSLRLTLLTTGNPSGYEIGSLVDLASGFITPPVDGLYYLQASVQLRVTSDHFNCSDRITVAFCSGHCESATSDNVWLYYTSQILTGDMTVVASGILQLKANQRVTVHLLLPKHLKIKLKSSSTVSGTLIV</sequence>
<dbReference type="EnsemblMetazoa" id="Aqu2.1.18862_001">
    <property type="protein sequence ID" value="Aqu2.1.18862_001"/>
    <property type="gene ID" value="Aqu2.1.18862"/>
</dbReference>
<dbReference type="Gene3D" id="2.60.120.40">
    <property type="match status" value="1"/>
</dbReference>